<dbReference type="InterPro" id="IPR016163">
    <property type="entry name" value="Ald_DH_C"/>
</dbReference>
<dbReference type="Gene3D" id="3.40.605.10">
    <property type="entry name" value="Aldehyde Dehydrogenase, Chain A, domain 1"/>
    <property type="match status" value="1"/>
</dbReference>
<dbReference type="PANTHER" id="PTHR42991">
    <property type="entry name" value="ALDEHYDE DEHYDROGENASE"/>
    <property type="match status" value="1"/>
</dbReference>
<evidence type="ECO:0000256" key="1">
    <source>
        <dbReference type="ARBA" id="ARBA00009986"/>
    </source>
</evidence>
<gene>
    <name evidence="6" type="ORF">O0S10_06620</name>
</gene>
<evidence type="ECO:0000256" key="4">
    <source>
        <dbReference type="RuleBase" id="RU003345"/>
    </source>
</evidence>
<dbReference type="PROSITE" id="PS00687">
    <property type="entry name" value="ALDEHYDE_DEHYDR_GLU"/>
    <property type="match status" value="1"/>
</dbReference>
<reference evidence="6" key="1">
    <citation type="submission" date="2022-12" db="EMBL/GenBank/DDBJ databases">
        <title>Isolation and characterisation of novel Methanocorpusculum spp. from native Australian herbivores indicates the genus is ancestrally host-associated.</title>
        <authorList>
            <person name="Volmer J.G."/>
            <person name="Soo R.M."/>
            <person name="Evans P.N."/>
            <person name="Hoedt E.C."/>
            <person name="Astorga Alsina A.L."/>
            <person name="Woodcroft B.J."/>
            <person name="Tyson G.W."/>
            <person name="Hugenholtz P."/>
            <person name="Morrison M."/>
        </authorList>
    </citation>
    <scope>NUCLEOTIDE SEQUENCE</scope>
    <source>
        <strain evidence="6">MG</strain>
    </source>
</reference>
<keyword evidence="2 4" id="KW-0560">Oxidoreductase</keyword>
<dbReference type="InterPro" id="IPR029510">
    <property type="entry name" value="Ald_DH_CS_GLU"/>
</dbReference>
<dbReference type="InterPro" id="IPR016161">
    <property type="entry name" value="Ald_DH/histidinol_DH"/>
</dbReference>
<dbReference type="InterPro" id="IPR016162">
    <property type="entry name" value="Ald_DH_N"/>
</dbReference>
<evidence type="ECO:0000313" key="7">
    <source>
        <dbReference type="Proteomes" id="UP001141422"/>
    </source>
</evidence>
<dbReference type="EMBL" id="JAPTGB010000012">
    <property type="protein sequence ID" value="MCZ0860899.1"/>
    <property type="molecule type" value="Genomic_DNA"/>
</dbReference>
<evidence type="ECO:0000313" key="6">
    <source>
        <dbReference type="EMBL" id="MCZ0860899.1"/>
    </source>
</evidence>
<accession>A0ABT4IHQ4</accession>
<name>A0ABT4IHQ4_9EURY</name>
<protein>
    <submittedName>
        <fullName evidence="6">Aldehyde dehydrogenase family protein</fullName>
    </submittedName>
</protein>
<dbReference type="Gene3D" id="3.40.309.10">
    <property type="entry name" value="Aldehyde Dehydrogenase, Chain A, domain 2"/>
    <property type="match status" value="1"/>
</dbReference>
<dbReference type="InterPro" id="IPR015590">
    <property type="entry name" value="Aldehyde_DH_dom"/>
</dbReference>
<feature type="active site" evidence="3">
    <location>
        <position position="246"/>
    </location>
</feature>
<dbReference type="Proteomes" id="UP001141422">
    <property type="component" value="Unassembled WGS sequence"/>
</dbReference>
<comment type="similarity">
    <text evidence="1 4">Belongs to the aldehyde dehydrogenase family.</text>
</comment>
<evidence type="ECO:0000256" key="3">
    <source>
        <dbReference type="PROSITE-ProRule" id="PRU10007"/>
    </source>
</evidence>
<dbReference type="Pfam" id="PF00171">
    <property type="entry name" value="Aldedh"/>
    <property type="match status" value="1"/>
</dbReference>
<dbReference type="RefSeq" id="WP_268925098.1">
    <property type="nucleotide sequence ID" value="NZ_JAPTGB010000012.1"/>
</dbReference>
<keyword evidence="7" id="KW-1185">Reference proteome</keyword>
<feature type="domain" description="Aldehyde dehydrogenase" evidence="5">
    <location>
        <begin position="14"/>
        <end position="465"/>
    </location>
</feature>
<comment type="caution">
    <text evidence="6">The sequence shown here is derived from an EMBL/GenBank/DDBJ whole genome shotgun (WGS) entry which is preliminary data.</text>
</comment>
<dbReference type="PANTHER" id="PTHR42991:SF1">
    <property type="entry name" value="ALDEHYDE DEHYDROGENASE"/>
    <property type="match status" value="1"/>
</dbReference>
<evidence type="ECO:0000259" key="5">
    <source>
        <dbReference type="Pfam" id="PF00171"/>
    </source>
</evidence>
<dbReference type="InterPro" id="IPR051020">
    <property type="entry name" value="ALDH-related_metabolic_enz"/>
</dbReference>
<proteinExistence type="inferred from homology"/>
<dbReference type="SUPFAM" id="SSF53720">
    <property type="entry name" value="ALDH-like"/>
    <property type="match status" value="1"/>
</dbReference>
<organism evidence="6 7">
    <name type="scientific">Methanocorpusculum petauri</name>
    <dbReference type="NCBI Taxonomy" id="3002863"/>
    <lineage>
        <taxon>Archaea</taxon>
        <taxon>Methanobacteriati</taxon>
        <taxon>Methanobacteriota</taxon>
        <taxon>Stenosarchaea group</taxon>
        <taxon>Methanomicrobia</taxon>
        <taxon>Methanomicrobiales</taxon>
        <taxon>Methanocorpusculaceae</taxon>
        <taxon>Methanocorpusculum</taxon>
    </lineage>
</organism>
<evidence type="ECO:0000256" key="2">
    <source>
        <dbReference type="ARBA" id="ARBA00023002"/>
    </source>
</evidence>
<sequence length="476" mass="52401">MGEPYYIGGQPTHSPNTVPVIFPYTGETFAEACIAGMDDQARAADCATLGFAETKILPGHRRAEILRRIADKIEEHREEFVQILIHESGKPVRQAHLEVTRAISVMRISAEESVRLTGKVIPMDSTEFGEGYTGYYYKVPSGPVLCITPFNYPLNLACHKIGPAIAAGCSFVLKPSTKTPLSALLLARLILEAGYPANAVNVVPCFGSNSETLVRDPRFTVLSFTGSPAIGWRLKEIFPGRRIGLELGGNAPAVVHRDADIAYAARRIAEGAVINAGQSCISVQRVYLHDEIYDTCLAMILDCMRSFVVGDPRLPETDVGPMISETEAMKTEEKIKQAIMRGARILIGGVRDGALFYPTVLERTSSEMGVCSSEMFSPMIIIRRYSDIDEVVRLVNESRYGLQGSIFTDSLDILEKTAMEFEGGTIIVNDYPTFRADSMPYGGIKLSGIGREGPKYLIDEFMEKRLIVVRHHFSFA</sequence>